<evidence type="ECO:0000313" key="1">
    <source>
        <dbReference type="EMBL" id="WVZ51584.1"/>
    </source>
</evidence>
<sequence length="72" mass="7893">MLAPVAVPRCMRCCDLAERRRRPAGSGAKFTFFTDLSDCIASLLHPLKPHPPFRLPRVFSASFFSALCAAVA</sequence>
<protein>
    <submittedName>
        <fullName evidence="1">Uncharacterized protein</fullName>
    </submittedName>
</protein>
<name>A0AAQ3PHI9_PASNO</name>
<reference evidence="1 2" key="1">
    <citation type="submission" date="2024-02" db="EMBL/GenBank/DDBJ databases">
        <title>High-quality chromosome-scale genome assembly of Pensacola bahiagrass (Paspalum notatum Flugge var. saurae).</title>
        <authorList>
            <person name="Vega J.M."/>
            <person name="Podio M."/>
            <person name="Orjuela J."/>
            <person name="Siena L.A."/>
            <person name="Pessino S.C."/>
            <person name="Combes M.C."/>
            <person name="Mariac C."/>
            <person name="Albertini E."/>
            <person name="Pupilli F."/>
            <person name="Ortiz J.P.A."/>
            <person name="Leblanc O."/>
        </authorList>
    </citation>
    <scope>NUCLEOTIDE SEQUENCE [LARGE SCALE GENOMIC DNA]</scope>
    <source>
        <strain evidence="1">R1</strain>
        <tissue evidence="1">Leaf</tissue>
    </source>
</reference>
<accession>A0AAQ3PHI9</accession>
<gene>
    <name evidence="1" type="ORF">U9M48_002717</name>
</gene>
<dbReference type="AlphaFoldDB" id="A0AAQ3PHI9"/>
<proteinExistence type="predicted"/>
<dbReference type="Proteomes" id="UP001341281">
    <property type="component" value="Chromosome 01"/>
</dbReference>
<keyword evidence="2" id="KW-1185">Reference proteome</keyword>
<organism evidence="1 2">
    <name type="scientific">Paspalum notatum var. saurae</name>
    <dbReference type="NCBI Taxonomy" id="547442"/>
    <lineage>
        <taxon>Eukaryota</taxon>
        <taxon>Viridiplantae</taxon>
        <taxon>Streptophyta</taxon>
        <taxon>Embryophyta</taxon>
        <taxon>Tracheophyta</taxon>
        <taxon>Spermatophyta</taxon>
        <taxon>Magnoliopsida</taxon>
        <taxon>Liliopsida</taxon>
        <taxon>Poales</taxon>
        <taxon>Poaceae</taxon>
        <taxon>PACMAD clade</taxon>
        <taxon>Panicoideae</taxon>
        <taxon>Andropogonodae</taxon>
        <taxon>Paspaleae</taxon>
        <taxon>Paspalinae</taxon>
        <taxon>Paspalum</taxon>
    </lineage>
</organism>
<evidence type="ECO:0000313" key="2">
    <source>
        <dbReference type="Proteomes" id="UP001341281"/>
    </source>
</evidence>
<dbReference type="EMBL" id="CP144745">
    <property type="protein sequence ID" value="WVZ51585.1"/>
    <property type="molecule type" value="Genomic_DNA"/>
</dbReference>
<dbReference type="EMBL" id="CP144745">
    <property type="protein sequence ID" value="WVZ51584.1"/>
    <property type="molecule type" value="Genomic_DNA"/>
</dbReference>